<dbReference type="OMA" id="YMRMAGH"/>
<dbReference type="GO" id="GO:0006431">
    <property type="term" value="P:methionyl-tRNA aminoacylation"/>
    <property type="evidence" value="ECO:0007669"/>
    <property type="project" value="InterPro"/>
</dbReference>
<dbReference type="GO" id="GO:0005524">
    <property type="term" value="F:ATP binding"/>
    <property type="evidence" value="ECO:0007669"/>
    <property type="project" value="UniProtKB-KW"/>
</dbReference>
<dbReference type="PANTHER" id="PTHR45765:SF1">
    <property type="entry name" value="METHIONINE--TRNA LIGASE, CYTOPLASMIC"/>
    <property type="match status" value="1"/>
</dbReference>
<evidence type="ECO:0000256" key="11">
    <source>
        <dbReference type="ARBA" id="ARBA00047364"/>
    </source>
</evidence>
<dbReference type="EC" id="6.1.1.10" evidence="3"/>
<reference evidence="14 15" key="1">
    <citation type="submission" date="2011-07" db="EMBL/GenBank/DDBJ databases">
        <authorList>
            <person name="Coyne R."/>
            <person name="Brami D."/>
            <person name="Johnson J."/>
            <person name="Hostetler J."/>
            <person name="Hannick L."/>
            <person name="Clark T."/>
            <person name="Cassidy-Hanley D."/>
            <person name="Inman J."/>
        </authorList>
    </citation>
    <scope>NUCLEOTIDE SEQUENCE [LARGE SCALE GENOMIC DNA]</scope>
    <source>
        <strain evidence="14 15">G5</strain>
    </source>
</reference>
<proteinExistence type="inferred from homology"/>
<dbReference type="InterPro" id="IPR015413">
    <property type="entry name" value="Methionyl/Leucyl_tRNA_Synth"/>
</dbReference>
<dbReference type="Gene3D" id="2.20.28.20">
    <property type="entry name" value="Methionyl-tRNA synthetase, Zn-domain"/>
    <property type="match status" value="1"/>
</dbReference>
<gene>
    <name evidence="14" type="ORF">IMG5_114620</name>
</gene>
<dbReference type="Proteomes" id="UP000008983">
    <property type="component" value="Unassembled WGS sequence"/>
</dbReference>
<evidence type="ECO:0000313" key="14">
    <source>
        <dbReference type="EMBL" id="EGR31254.1"/>
    </source>
</evidence>
<evidence type="ECO:0000256" key="8">
    <source>
        <dbReference type="ARBA" id="ARBA00022917"/>
    </source>
</evidence>
<keyword evidence="5 12" id="KW-0436">Ligase</keyword>
<name>G0QU30_ICHMU</name>
<keyword evidence="7 12" id="KW-0067">ATP-binding</keyword>
<evidence type="ECO:0000256" key="1">
    <source>
        <dbReference type="ARBA" id="ARBA00004496"/>
    </source>
</evidence>
<organism evidence="14 15">
    <name type="scientific">Ichthyophthirius multifiliis</name>
    <name type="common">White spot disease agent</name>
    <name type="synonym">Ich</name>
    <dbReference type="NCBI Taxonomy" id="5932"/>
    <lineage>
        <taxon>Eukaryota</taxon>
        <taxon>Sar</taxon>
        <taxon>Alveolata</taxon>
        <taxon>Ciliophora</taxon>
        <taxon>Intramacronucleata</taxon>
        <taxon>Oligohymenophorea</taxon>
        <taxon>Hymenostomatida</taxon>
        <taxon>Ophryoglenina</taxon>
        <taxon>Ichthyophthirius</taxon>
    </lineage>
</organism>
<dbReference type="FunFam" id="2.20.28.20:FF:000001">
    <property type="entry name" value="Methionine--tRNA ligase"/>
    <property type="match status" value="1"/>
</dbReference>
<evidence type="ECO:0000256" key="4">
    <source>
        <dbReference type="ARBA" id="ARBA00022490"/>
    </source>
</evidence>
<dbReference type="AlphaFoldDB" id="G0QU30"/>
<keyword evidence="8 12" id="KW-0648">Protein biosynthesis</keyword>
<evidence type="ECO:0000256" key="7">
    <source>
        <dbReference type="ARBA" id="ARBA00022840"/>
    </source>
</evidence>
<evidence type="ECO:0000256" key="9">
    <source>
        <dbReference type="ARBA" id="ARBA00023146"/>
    </source>
</evidence>
<feature type="domain" description="Methionyl/Leucyl tRNA synthetase" evidence="13">
    <location>
        <begin position="28"/>
        <end position="415"/>
    </location>
</feature>
<evidence type="ECO:0000256" key="5">
    <source>
        <dbReference type="ARBA" id="ARBA00022598"/>
    </source>
</evidence>
<dbReference type="CDD" id="cd00814">
    <property type="entry name" value="MetRS_core"/>
    <property type="match status" value="1"/>
</dbReference>
<sequence>MKAKFNSLRFDRLNKGQPVLPKDGERNILITSALPYVNNAPHLGTIIGCVLSGDVFARYCRLRGYNTIYICGTDEYGTATEMKALQEGLTPQQICDKYFKIQRDVYQWFELDFDIFGRTTTEKHTKISQDVFLNLYNNKYILEDTMKQSYCASCKSFLADRYVNGTCPLCKHDDCHGDQCDKCGKLINPTELIDAKCTICKKPSNIVETKHCFLDLPQLEQQIDNFIDTRSKEGGWSENAIKTSKQWIKNGLKNRCITRDLKWGTPVPLPGWENKVMYVWFDAPLGYPSITANLVDEWEKWWKNPENVKLYQFIGKDNIPFHCVMFPGTLLGTKQNWTLLHNMSSCEFLNYEDGKFSKRLGTGVFGDDAQNSGISVEIWRYYLLINRPEQSDTTFQWNDFQAKNNNELLPNIGNCYMQKNEPWNKINQENGRYLTIVFILTNAIRFLSALFEPFMPTLSAKINFMLGFEQRNEFDERILQHILKEDDPIKGILSLVPAEQHLNEPIPVFRKLEDCEIEEFKKRFSGQQIQKK</sequence>
<dbReference type="InterPro" id="IPR029038">
    <property type="entry name" value="MetRS_Zn"/>
</dbReference>
<dbReference type="GO" id="GO:0017101">
    <property type="term" value="C:aminoacyl-tRNA synthetase multienzyme complex"/>
    <property type="evidence" value="ECO:0007669"/>
    <property type="project" value="TreeGrafter"/>
</dbReference>
<protein>
    <recommendedName>
        <fullName evidence="3">methionine--tRNA ligase</fullName>
        <ecNumber evidence="3">6.1.1.10</ecNumber>
    </recommendedName>
    <alternativeName>
        <fullName evidence="10">Methionyl-tRNA synthetase</fullName>
    </alternativeName>
</protein>
<dbReference type="PRINTS" id="PR01041">
    <property type="entry name" value="TRNASYNTHMET"/>
</dbReference>
<dbReference type="Gene3D" id="1.10.730.10">
    <property type="entry name" value="Isoleucyl-tRNA Synthetase, Domain 1"/>
    <property type="match status" value="1"/>
</dbReference>
<dbReference type="InterPro" id="IPR033911">
    <property type="entry name" value="MetRS_core"/>
</dbReference>
<dbReference type="GeneID" id="14907415"/>
<evidence type="ECO:0000313" key="15">
    <source>
        <dbReference type="Proteomes" id="UP000008983"/>
    </source>
</evidence>
<dbReference type="InParanoid" id="G0QU30"/>
<dbReference type="OrthoDB" id="5844513at2759"/>
<dbReference type="Gene3D" id="3.40.50.620">
    <property type="entry name" value="HUPs"/>
    <property type="match status" value="1"/>
</dbReference>
<dbReference type="InterPro" id="IPR014729">
    <property type="entry name" value="Rossmann-like_a/b/a_fold"/>
</dbReference>
<keyword evidence="9 12" id="KW-0030">Aminoacyl-tRNA synthetase</keyword>
<dbReference type="SUPFAM" id="SSF52374">
    <property type="entry name" value="Nucleotidylyl transferase"/>
    <property type="match status" value="1"/>
</dbReference>
<dbReference type="eggNOG" id="KOG1247">
    <property type="taxonomic scope" value="Eukaryota"/>
</dbReference>
<dbReference type="InterPro" id="IPR009080">
    <property type="entry name" value="tRNAsynth_Ia_anticodon-bd"/>
</dbReference>
<dbReference type="NCBIfam" id="TIGR00398">
    <property type="entry name" value="metG"/>
    <property type="match status" value="1"/>
</dbReference>
<dbReference type="EMBL" id="GL983899">
    <property type="protein sequence ID" value="EGR31254.1"/>
    <property type="molecule type" value="Genomic_DNA"/>
</dbReference>
<evidence type="ECO:0000256" key="12">
    <source>
        <dbReference type="RuleBase" id="RU363039"/>
    </source>
</evidence>
<comment type="similarity">
    <text evidence="2 12">Belongs to the class-I aminoacyl-tRNA synthetase family.</text>
</comment>
<dbReference type="SUPFAM" id="SSF57770">
    <property type="entry name" value="Methionyl-tRNA synthetase (MetRS), Zn-domain"/>
    <property type="match status" value="1"/>
</dbReference>
<dbReference type="InterPro" id="IPR023458">
    <property type="entry name" value="Met-tRNA_ligase_1"/>
</dbReference>
<dbReference type="GO" id="GO:0004825">
    <property type="term" value="F:methionine-tRNA ligase activity"/>
    <property type="evidence" value="ECO:0007669"/>
    <property type="project" value="UniProtKB-EC"/>
</dbReference>
<dbReference type="SUPFAM" id="SSF47323">
    <property type="entry name" value="Anticodon-binding domain of a subclass of class I aminoacyl-tRNA synthetases"/>
    <property type="match status" value="1"/>
</dbReference>
<keyword evidence="4" id="KW-0963">Cytoplasm</keyword>
<dbReference type="InterPro" id="IPR001412">
    <property type="entry name" value="aa-tRNA-synth_I_CS"/>
</dbReference>
<comment type="subcellular location">
    <subcellularLocation>
        <location evidence="1">Cytoplasm</location>
    </subcellularLocation>
</comment>
<keyword evidence="6 12" id="KW-0547">Nucleotide-binding</keyword>
<dbReference type="PANTHER" id="PTHR45765">
    <property type="entry name" value="METHIONINE--TRNA LIGASE"/>
    <property type="match status" value="1"/>
</dbReference>
<dbReference type="PROSITE" id="PS00178">
    <property type="entry name" value="AA_TRNA_LIGASE_I"/>
    <property type="match status" value="1"/>
</dbReference>
<evidence type="ECO:0000256" key="10">
    <source>
        <dbReference type="ARBA" id="ARBA00030904"/>
    </source>
</evidence>
<dbReference type="InterPro" id="IPR014758">
    <property type="entry name" value="Met-tRNA_synth"/>
</dbReference>
<evidence type="ECO:0000256" key="6">
    <source>
        <dbReference type="ARBA" id="ARBA00022741"/>
    </source>
</evidence>
<dbReference type="Pfam" id="PF09334">
    <property type="entry name" value="tRNA-synt_1g"/>
    <property type="match status" value="1"/>
</dbReference>
<accession>G0QU30</accession>
<keyword evidence="15" id="KW-1185">Reference proteome</keyword>
<dbReference type="GO" id="GO:0005829">
    <property type="term" value="C:cytosol"/>
    <property type="evidence" value="ECO:0007669"/>
    <property type="project" value="TreeGrafter"/>
</dbReference>
<dbReference type="STRING" id="857967.G0QU30"/>
<evidence type="ECO:0000256" key="3">
    <source>
        <dbReference type="ARBA" id="ARBA00012838"/>
    </source>
</evidence>
<dbReference type="RefSeq" id="XP_004034740.1">
    <property type="nucleotide sequence ID" value="XM_004034692.1"/>
</dbReference>
<evidence type="ECO:0000256" key="2">
    <source>
        <dbReference type="ARBA" id="ARBA00005594"/>
    </source>
</evidence>
<comment type="catalytic activity">
    <reaction evidence="11">
        <text>tRNA(Met) + L-methionine + ATP = L-methionyl-tRNA(Met) + AMP + diphosphate</text>
        <dbReference type="Rhea" id="RHEA:13481"/>
        <dbReference type="Rhea" id="RHEA-COMP:9667"/>
        <dbReference type="Rhea" id="RHEA-COMP:9698"/>
        <dbReference type="ChEBI" id="CHEBI:30616"/>
        <dbReference type="ChEBI" id="CHEBI:33019"/>
        <dbReference type="ChEBI" id="CHEBI:57844"/>
        <dbReference type="ChEBI" id="CHEBI:78442"/>
        <dbReference type="ChEBI" id="CHEBI:78530"/>
        <dbReference type="ChEBI" id="CHEBI:456215"/>
        <dbReference type="EC" id="6.1.1.10"/>
    </reaction>
</comment>
<evidence type="ECO:0000259" key="13">
    <source>
        <dbReference type="Pfam" id="PF09334"/>
    </source>
</evidence>